<keyword evidence="1" id="KW-0472">Membrane</keyword>
<evidence type="ECO:0000256" key="1">
    <source>
        <dbReference type="SAM" id="Phobius"/>
    </source>
</evidence>
<evidence type="ECO:0000313" key="3">
    <source>
        <dbReference type="Proteomes" id="UP000836841"/>
    </source>
</evidence>
<keyword evidence="1" id="KW-1133">Transmembrane helix</keyword>
<proteinExistence type="predicted"/>
<accession>A0AAU9T858</accession>
<keyword evidence="3" id="KW-1185">Reference proteome</keyword>
<dbReference type="Proteomes" id="UP000836841">
    <property type="component" value="Chromosome 7"/>
</dbReference>
<keyword evidence="1" id="KW-0812">Transmembrane</keyword>
<name>A0AAU9T858_THLAR</name>
<feature type="transmembrane region" description="Helical" evidence="1">
    <location>
        <begin position="53"/>
        <end position="77"/>
    </location>
</feature>
<gene>
    <name evidence="2" type="ORF">TAV2_LOCUS22962</name>
</gene>
<organism evidence="2 3">
    <name type="scientific">Thlaspi arvense</name>
    <name type="common">Field penny-cress</name>
    <dbReference type="NCBI Taxonomy" id="13288"/>
    <lineage>
        <taxon>Eukaryota</taxon>
        <taxon>Viridiplantae</taxon>
        <taxon>Streptophyta</taxon>
        <taxon>Embryophyta</taxon>
        <taxon>Tracheophyta</taxon>
        <taxon>Spermatophyta</taxon>
        <taxon>Magnoliopsida</taxon>
        <taxon>eudicotyledons</taxon>
        <taxon>Gunneridae</taxon>
        <taxon>Pentapetalae</taxon>
        <taxon>rosids</taxon>
        <taxon>malvids</taxon>
        <taxon>Brassicales</taxon>
        <taxon>Brassicaceae</taxon>
        <taxon>Thlaspideae</taxon>
        <taxon>Thlaspi</taxon>
    </lineage>
</organism>
<dbReference type="EMBL" id="OU466863">
    <property type="protein sequence ID" value="CAH2078858.1"/>
    <property type="molecule type" value="Genomic_DNA"/>
</dbReference>
<dbReference type="AlphaFoldDB" id="A0AAU9T858"/>
<reference evidence="2 3" key="1">
    <citation type="submission" date="2022-03" db="EMBL/GenBank/DDBJ databases">
        <authorList>
            <person name="Nunn A."/>
            <person name="Chopra R."/>
            <person name="Nunn A."/>
            <person name="Contreras Garrido A."/>
        </authorList>
    </citation>
    <scope>NUCLEOTIDE SEQUENCE [LARGE SCALE GENOMIC DNA]</scope>
</reference>
<protein>
    <submittedName>
        <fullName evidence="2">Uncharacterized protein</fullName>
    </submittedName>
</protein>
<sequence length="93" mass="10362">MGVAEVLRSSARLLTTNSPLSQQQLNGGSSHGGNKGALWKWRSFSGQPKRTVMWTWVCGFMLFSLGVISLFTGHVVSHLEWYSQQKRSLLVPL</sequence>
<evidence type="ECO:0000313" key="2">
    <source>
        <dbReference type="EMBL" id="CAH2078858.1"/>
    </source>
</evidence>